<dbReference type="EMBL" id="PVTR01000002">
    <property type="protein sequence ID" value="PRY89538.1"/>
    <property type="molecule type" value="Genomic_DNA"/>
</dbReference>
<proteinExistence type="predicted"/>
<gene>
    <name evidence="1" type="ORF">CLW00_10213</name>
</gene>
<evidence type="ECO:0000313" key="1">
    <source>
        <dbReference type="EMBL" id="PRY89538.1"/>
    </source>
</evidence>
<sequence>MQFGIMKLWRNILPLMSLLSLALMLSILANGVLFFHSHELENGKIITHAHPILLEEESDDPTEHGHTEMELIILDLIAHGEYFAFHFEVAVPVAPEFNATIVSTFLSHEFFQAISLGFDLRGPPTIG</sequence>
<dbReference type="AlphaFoldDB" id="A0A2T0WS58"/>
<evidence type="ECO:0000313" key="2">
    <source>
        <dbReference type="Proteomes" id="UP000238157"/>
    </source>
</evidence>
<accession>A0A2T0WS58</accession>
<name>A0A2T0WS58_9BACT</name>
<keyword evidence="2" id="KW-1185">Reference proteome</keyword>
<reference evidence="1 2" key="1">
    <citation type="submission" date="2018-03" db="EMBL/GenBank/DDBJ databases">
        <title>Genomic Encyclopedia of Archaeal and Bacterial Type Strains, Phase II (KMG-II): from individual species to whole genera.</title>
        <authorList>
            <person name="Goeker M."/>
        </authorList>
    </citation>
    <scope>NUCLEOTIDE SEQUENCE [LARGE SCALE GENOMIC DNA]</scope>
    <source>
        <strain evidence="1 2">DSM 27929</strain>
    </source>
</reference>
<organism evidence="1 2">
    <name type="scientific">Mongoliibacter ruber</name>
    <dbReference type="NCBI Taxonomy" id="1750599"/>
    <lineage>
        <taxon>Bacteria</taxon>
        <taxon>Pseudomonadati</taxon>
        <taxon>Bacteroidota</taxon>
        <taxon>Cytophagia</taxon>
        <taxon>Cytophagales</taxon>
        <taxon>Cyclobacteriaceae</taxon>
        <taxon>Mongoliibacter</taxon>
    </lineage>
</organism>
<protein>
    <submittedName>
        <fullName evidence="1">Uncharacterized protein</fullName>
    </submittedName>
</protein>
<comment type="caution">
    <text evidence="1">The sequence shown here is derived from an EMBL/GenBank/DDBJ whole genome shotgun (WGS) entry which is preliminary data.</text>
</comment>
<dbReference type="Proteomes" id="UP000238157">
    <property type="component" value="Unassembled WGS sequence"/>
</dbReference>